<proteinExistence type="predicted"/>
<evidence type="ECO:0000313" key="3">
    <source>
        <dbReference type="Proteomes" id="UP001499987"/>
    </source>
</evidence>
<gene>
    <name evidence="2" type="ORF">GCM10009663_35500</name>
</gene>
<evidence type="ECO:0000256" key="1">
    <source>
        <dbReference type="SAM" id="SignalP"/>
    </source>
</evidence>
<name>A0ABP4E5D0_9ACTN</name>
<comment type="caution">
    <text evidence="2">The sequence shown here is derived from an EMBL/GenBank/DDBJ whole genome shotgun (WGS) entry which is preliminary data.</text>
</comment>
<sequence length="66" mass="6953">MSRMRRFVRLAVVPVVMGAAILTGSNPAAADSAWTLRSVHADQAAAAETVQARTGSLLLLDDSAWT</sequence>
<dbReference type="EMBL" id="BAAALD010000031">
    <property type="protein sequence ID" value="GAA1088737.1"/>
    <property type="molecule type" value="Genomic_DNA"/>
</dbReference>
<organism evidence="2 3">
    <name type="scientific">Kitasatospora arboriphila</name>
    <dbReference type="NCBI Taxonomy" id="258052"/>
    <lineage>
        <taxon>Bacteria</taxon>
        <taxon>Bacillati</taxon>
        <taxon>Actinomycetota</taxon>
        <taxon>Actinomycetes</taxon>
        <taxon>Kitasatosporales</taxon>
        <taxon>Streptomycetaceae</taxon>
        <taxon>Kitasatospora</taxon>
    </lineage>
</organism>
<feature type="chain" id="PRO_5046455377" evidence="1">
    <location>
        <begin position="31"/>
        <end position="66"/>
    </location>
</feature>
<feature type="signal peptide" evidence="1">
    <location>
        <begin position="1"/>
        <end position="30"/>
    </location>
</feature>
<dbReference type="Proteomes" id="UP001499987">
    <property type="component" value="Unassembled WGS sequence"/>
</dbReference>
<reference evidence="3" key="1">
    <citation type="journal article" date="2019" name="Int. J. Syst. Evol. Microbiol.">
        <title>The Global Catalogue of Microorganisms (GCM) 10K type strain sequencing project: providing services to taxonomists for standard genome sequencing and annotation.</title>
        <authorList>
            <consortium name="The Broad Institute Genomics Platform"/>
            <consortium name="The Broad Institute Genome Sequencing Center for Infectious Disease"/>
            <person name="Wu L."/>
            <person name="Ma J."/>
        </authorList>
    </citation>
    <scope>NUCLEOTIDE SEQUENCE [LARGE SCALE GENOMIC DNA]</scope>
    <source>
        <strain evidence="3">JCM 13002</strain>
    </source>
</reference>
<protein>
    <submittedName>
        <fullName evidence="2">Uncharacterized protein</fullName>
    </submittedName>
</protein>
<accession>A0ABP4E5D0</accession>
<keyword evidence="3" id="KW-1185">Reference proteome</keyword>
<evidence type="ECO:0000313" key="2">
    <source>
        <dbReference type="EMBL" id="GAA1088737.1"/>
    </source>
</evidence>
<keyword evidence="1" id="KW-0732">Signal</keyword>